<organism evidence="8 9">
    <name type="scientific">Aureimonas fodinaquatilis</name>
    <dbReference type="NCBI Taxonomy" id="2565783"/>
    <lineage>
        <taxon>Bacteria</taxon>
        <taxon>Pseudomonadati</taxon>
        <taxon>Pseudomonadota</taxon>
        <taxon>Alphaproteobacteria</taxon>
        <taxon>Hyphomicrobiales</taxon>
        <taxon>Aurantimonadaceae</taxon>
        <taxon>Aureimonas</taxon>
    </lineage>
</organism>
<keyword evidence="5 6" id="KW-0472">Membrane</keyword>
<evidence type="ECO:0000256" key="2">
    <source>
        <dbReference type="ARBA" id="ARBA00022475"/>
    </source>
</evidence>
<dbReference type="GO" id="GO:0005886">
    <property type="term" value="C:plasma membrane"/>
    <property type="evidence" value="ECO:0007669"/>
    <property type="project" value="UniProtKB-SubCell"/>
</dbReference>
<protein>
    <submittedName>
        <fullName evidence="8">DMT family transporter</fullName>
    </submittedName>
</protein>
<feature type="domain" description="EamA" evidence="7">
    <location>
        <begin position="8"/>
        <end position="139"/>
    </location>
</feature>
<dbReference type="Pfam" id="PF00892">
    <property type="entry name" value="EamA"/>
    <property type="match status" value="2"/>
</dbReference>
<evidence type="ECO:0000259" key="7">
    <source>
        <dbReference type="Pfam" id="PF00892"/>
    </source>
</evidence>
<dbReference type="EMBL" id="VTWH01000002">
    <property type="protein sequence ID" value="KAA0971128.1"/>
    <property type="molecule type" value="Genomic_DNA"/>
</dbReference>
<evidence type="ECO:0000256" key="1">
    <source>
        <dbReference type="ARBA" id="ARBA00004651"/>
    </source>
</evidence>
<keyword evidence="2" id="KW-1003">Cell membrane</keyword>
<feature type="transmembrane region" description="Helical" evidence="6">
    <location>
        <begin position="158"/>
        <end position="175"/>
    </location>
</feature>
<feature type="transmembrane region" description="Helical" evidence="6">
    <location>
        <begin position="69"/>
        <end position="90"/>
    </location>
</feature>
<accession>A0A5B0DXP9</accession>
<evidence type="ECO:0000256" key="4">
    <source>
        <dbReference type="ARBA" id="ARBA00022989"/>
    </source>
</evidence>
<comment type="caution">
    <text evidence="8">The sequence shown here is derived from an EMBL/GenBank/DDBJ whole genome shotgun (WGS) entry which is preliminary data.</text>
</comment>
<evidence type="ECO:0000256" key="6">
    <source>
        <dbReference type="SAM" id="Phobius"/>
    </source>
</evidence>
<feature type="transmembrane region" description="Helical" evidence="6">
    <location>
        <begin position="96"/>
        <end position="117"/>
    </location>
</feature>
<evidence type="ECO:0000256" key="3">
    <source>
        <dbReference type="ARBA" id="ARBA00022692"/>
    </source>
</evidence>
<feature type="transmembrane region" description="Helical" evidence="6">
    <location>
        <begin position="248"/>
        <end position="268"/>
    </location>
</feature>
<evidence type="ECO:0000313" key="9">
    <source>
        <dbReference type="Proteomes" id="UP000324738"/>
    </source>
</evidence>
<dbReference type="PANTHER" id="PTHR42920">
    <property type="entry name" value="OS03G0707200 PROTEIN-RELATED"/>
    <property type="match status" value="1"/>
</dbReference>
<dbReference type="RefSeq" id="WP_149300439.1">
    <property type="nucleotide sequence ID" value="NZ_VTWH01000002.1"/>
</dbReference>
<proteinExistence type="predicted"/>
<feature type="domain" description="EamA" evidence="7">
    <location>
        <begin position="155"/>
        <end position="289"/>
    </location>
</feature>
<keyword evidence="3 6" id="KW-0812">Transmembrane</keyword>
<dbReference type="AlphaFoldDB" id="A0A5B0DXP9"/>
<dbReference type="InterPro" id="IPR037185">
    <property type="entry name" value="EmrE-like"/>
</dbReference>
<keyword evidence="9" id="KW-1185">Reference proteome</keyword>
<feature type="transmembrane region" description="Helical" evidence="6">
    <location>
        <begin position="274"/>
        <end position="292"/>
    </location>
</feature>
<dbReference type="InterPro" id="IPR000620">
    <property type="entry name" value="EamA_dom"/>
</dbReference>
<dbReference type="PANTHER" id="PTHR42920:SF11">
    <property type="entry name" value="INNER MEMBRANE PROTEIN YTFF"/>
    <property type="match status" value="1"/>
</dbReference>
<dbReference type="OrthoDB" id="9806889at2"/>
<feature type="transmembrane region" description="Helical" evidence="6">
    <location>
        <begin position="217"/>
        <end position="236"/>
    </location>
</feature>
<dbReference type="Proteomes" id="UP000324738">
    <property type="component" value="Unassembled WGS sequence"/>
</dbReference>
<feature type="transmembrane region" description="Helical" evidence="6">
    <location>
        <begin position="124"/>
        <end position="143"/>
    </location>
</feature>
<evidence type="ECO:0000256" key="5">
    <source>
        <dbReference type="ARBA" id="ARBA00023136"/>
    </source>
</evidence>
<dbReference type="InterPro" id="IPR051258">
    <property type="entry name" value="Diverse_Substrate_Transporter"/>
</dbReference>
<sequence length="295" mass="32104">MSRIFHPYVLLALATFIWGANAIAGKLAIGHISPMQLTVQRWAFASLLLLPFALPALKRDWPTIKAQWPLLFFLGAMGFAALNALLYLALLYTSAMHAMIIQSAMPLIVFTGMYFFFSTKVSPLQVVGFVITAVGIAITASQGRLTTLLHLQLNKGDALMLLGVLAYALFTIGLSRKPKIHWLSLMFVLTVSATIATVPFAIWEWQIGAAIFPDKTGLIILAFAVLLPSIASQSLYIKGVEMIGPNRANLFINLVPVFGAFLAVTVLGEPLYPYLVLSLALVLGGIALSEMAKRR</sequence>
<feature type="transmembrane region" description="Helical" evidence="6">
    <location>
        <begin position="38"/>
        <end position="57"/>
    </location>
</feature>
<reference evidence="8 9" key="1">
    <citation type="submission" date="2019-08" db="EMBL/GenBank/DDBJ databases">
        <title>Aureimonas fodiniaquatilis sp. nov., isolated from a coal mine wastewater.</title>
        <authorList>
            <person name="Kim W."/>
        </authorList>
    </citation>
    <scope>NUCLEOTIDE SEQUENCE [LARGE SCALE GENOMIC DNA]</scope>
    <source>
        <strain evidence="8 9">CAU 1482</strain>
    </source>
</reference>
<dbReference type="SUPFAM" id="SSF103481">
    <property type="entry name" value="Multidrug resistance efflux transporter EmrE"/>
    <property type="match status" value="2"/>
</dbReference>
<comment type="subcellular location">
    <subcellularLocation>
        <location evidence="1">Cell membrane</location>
        <topology evidence="1">Multi-pass membrane protein</topology>
    </subcellularLocation>
</comment>
<gene>
    <name evidence="8" type="ORF">FPY71_11850</name>
</gene>
<evidence type="ECO:0000313" key="8">
    <source>
        <dbReference type="EMBL" id="KAA0971128.1"/>
    </source>
</evidence>
<name>A0A5B0DXP9_9HYPH</name>
<keyword evidence="4 6" id="KW-1133">Transmembrane helix</keyword>
<feature type="transmembrane region" description="Helical" evidence="6">
    <location>
        <begin position="182"/>
        <end position="205"/>
    </location>
</feature>